<sequence>MKILKKIFGFKFTVYVWTIAIAILVFIGAYFLGVSNSNSKGNQTTESYSMVKYIEKVNQVVFLNVGIQKIDTISNVKKVFGWEIPYSEKKAIIILNYSAKLGIKQSVSIQENSEENFTIHIPKFEFIGVELDSENPYTLYDKNGEFLSASTEDVDTGEAVAKELSSDEQEEYLKQYKETIQESAENYYKTLFQSIYPDCTLEFVYD</sequence>
<keyword evidence="1" id="KW-1133">Transmembrane helix</keyword>
<keyword evidence="1" id="KW-0472">Membrane</keyword>
<dbReference type="Pfam" id="PF14014">
    <property type="entry name" value="DUF4230"/>
    <property type="match status" value="1"/>
</dbReference>
<name>A0A060RJZ2_9STRE</name>
<dbReference type="InterPro" id="IPR025324">
    <property type="entry name" value="DUF4230"/>
</dbReference>
<protein>
    <recommendedName>
        <fullName evidence="4">DUF4230 domain-containing protein</fullName>
    </recommendedName>
</protein>
<organism evidence="2 3">
    <name type="scientific">Streptococcus gallolyticus</name>
    <dbReference type="NCBI Taxonomy" id="315405"/>
    <lineage>
        <taxon>Bacteria</taxon>
        <taxon>Bacillati</taxon>
        <taxon>Bacillota</taxon>
        <taxon>Bacilli</taxon>
        <taxon>Lactobacillales</taxon>
        <taxon>Streptococcaceae</taxon>
        <taxon>Streptococcus</taxon>
    </lineage>
</organism>
<evidence type="ECO:0000313" key="3">
    <source>
        <dbReference type="Proteomes" id="UP000027584"/>
    </source>
</evidence>
<accession>A0A060RJZ2</accession>
<dbReference type="AlphaFoldDB" id="A0A060RJZ2"/>
<evidence type="ECO:0008006" key="4">
    <source>
        <dbReference type="Google" id="ProtNLM"/>
    </source>
</evidence>
<keyword evidence="1" id="KW-0812">Transmembrane</keyword>
<reference evidence="2 3" key="2">
    <citation type="submission" date="2014-05" db="EMBL/GenBank/DDBJ databases">
        <title>Genome sequence of Streptococcus gallolyticus.</title>
        <authorList>
            <person name="Del Campo R."/>
        </authorList>
    </citation>
    <scope>NUCLEOTIDE SEQUENCE [LARGE SCALE GENOMIC DNA]</scope>
    <source>
        <strain evidence="2 3">LMG17956</strain>
    </source>
</reference>
<evidence type="ECO:0000313" key="2">
    <source>
        <dbReference type="EMBL" id="CDO17558.1"/>
    </source>
</evidence>
<proteinExistence type="predicted"/>
<dbReference type="Proteomes" id="UP000027584">
    <property type="component" value="Unassembled WGS sequence"/>
</dbReference>
<evidence type="ECO:0000256" key="1">
    <source>
        <dbReference type="SAM" id="Phobius"/>
    </source>
</evidence>
<reference evidence="2 3" key="1">
    <citation type="submission" date="2014-02" db="EMBL/GenBank/DDBJ databases">
        <authorList>
            <person name="Manrique M."/>
        </authorList>
    </citation>
    <scope>NUCLEOTIDE SEQUENCE [LARGE SCALE GENOMIC DNA]</scope>
    <source>
        <strain evidence="2 3">LMG17956</strain>
    </source>
</reference>
<dbReference type="EMBL" id="CCBC010000132">
    <property type="protein sequence ID" value="CDO17558.1"/>
    <property type="molecule type" value="Genomic_DNA"/>
</dbReference>
<gene>
    <name evidence="2" type="ORF">BN963_SGAL_00751</name>
</gene>
<comment type="caution">
    <text evidence="2">The sequence shown here is derived from an EMBL/GenBank/DDBJ whole genome shotgun (WGS) entry which is preliminary data.</text>
</comment>
<feature type="transmembrane region" description="Helical" evidence="1">
    <location>
        <begin position="12"/>
        <end position="33"/>
    </location>
</feature>